<dbReference type="EC" id="3.1.-.-" evidence="8"/>
<dbReference type="STRING" id="1434118.MSSAC_2236"/>
<dbReference type="InterPro" id="IPR019199">
    <property type="entry name" value="Virulence_VapD/CRISPR_Cas2"/>
</dbReference>
<dbReference type="NCBIfam" id="TIGR01573">
    <property type="entry name" value="cas2"/>
    <property type="match status" value="1"/>
</dbReference>
<protein>
    <recommendedName>
        <fullName evidence="8">CRISPR-associated endoribonuclease Cas2</fullName>
        <ecNumber evidence="8">3.1.-.-</ecNumber>
    </recommendedName>
</protein>
<evidence type="ECO:0000256" key="1">
    <source>
        <dbReference type="ARBA" id="ARBA00001946"/>
    </source>
</evidence>
<keyword evidence="7 8" id="KW-0051">Antiviral defense</keyword>
<dbReference type="GeneID" id="24871855"/>
<sequence>MFLWLVYDITDNSLRNKVSEKCLDFGLSRFQKSVFFGELDPEKMNGLADEIEQLLDHEERTEEDSVLLSPVCMACLGKRLVIGKDFNPETYAEKECLFIAE</sequence>
<evidence type="ECO:0000256" key="4">
    <source>
        <dbReference type="ARBA" id="ARBA00022759"/>
    </source>
</evidence>
<keyword evidence="3 8" id="KW-0479">Metal-binding</keyword>
<dbReference type="GO" id="GO:0051607">
    <property type="term" value="P:defense response to virus"/>
    <property type="evidence" value="ECO:0007669"/>
    <property type="project" value="UniProtKB-UniRule"/>
</dbReference>
<accession>A0A0E3LD84</accession>
<dbReference type="GO" id="GO:0046872">
    <property type="term" value="F:metal ion binding"/>
    <property type="evidence" value="ECO:0007669"/>
    <property type="project" value="UniProtKB-UniRule"/>
</dbReference>
<dbReference type="GO" id="GO:0004521">
    <property type="term" value="F:RNA endonuclease activity"/>
    <property type="evidence" value="ECO:0007669"/>
    <property type="project" value="InterPro"/>
</dbReference>
<dbReference type="PANTHER" id="PTHR34405">
    <property type="entry name" value="CRISPR-ASSOCIATED ENDORIBONUCLEASE CAS2"/>
    <property type="match status" value="1"/>
</dbReference>
<gene>
    <name evidence="8" type="primary">cas2</name>
    <name evidence="9" type="ORF">MSSAC_2236</name>
</gene>
<dbReference type="Proteomes" id="UP000033123">
    <property type="component" value="Chromosome"/>
</dbReference>
<organism evidence="9 10">
    <name type="scientific">Methanosarcina siciliae C2J</name>
    <dbReference type="NCBI Taxonomy" id="1434118"/>
    <lineage>
        <taxon>Archaea</taxon>
        <taxon>Methanobacteriati</taxon>
        <taxon>Methanobacteriota</taxon>
        <taxon>Stenosarchaea group</taxon>
        <taxon>Methanomicrobia</taxon>
        <taxon>Methanosarcinales</taxon>
        <taxon>Methanosarcinaceae</taxon>
        <taxon>Methanosarcina</taxon>
    </lineage>
</organism>
<dbReference type="KEGG" id="msj:MSSAC_2236"/>
<keyword evidence="6 8" id="KW-0460">Magnesium</keyword>
<dbReference type="InterPro" id="IPR021127">
    <property type="entry name" value="CRISPR_associated_Cas2"/>
</dbReference>
<evidence type="ECO:0000313" key="10">
    <source>
        <dbReference type="Proteomes" id="UP000033123"/>
    </source>
</evidence>
<dbReference type="SUPFAM" id="SSF143430">
    <property type="entry name" value="TTP0101/SSO1404-like"/>
    <property type="match status" value="1"/>
</dbReference>
<keyword evidence="2 8" id="KW-0540">Nuclease</keyword>
<dbReference type="Pfam" id="PF09827">
    <property type="entry name" value="CRISPR_Cas2"/>
    <property type="match status" value="1"/>
</dbReference>
<comment type="cofactor">
    <cofactor evidence="1 8">
        <name>Mg(2+)</name>
        <dbReference type="ChEBI" id="CHEBI:18420"/>
    </cofactor>
</comment>
<comment type="similarity">
    <text evidence="8">Belongs to the CRISPR-associated endoribonuclease Cas2 protein family.</text>
</comment>
<proteinExistence type="inferred from homology"/>
<evidence type="ECO:0000256" key="2">
    <source>
        <dbReference type="ARBA" id="ARBA00022722"/>
    </source>
</evidence>
<dbReference type="RefSeq" id="WP_048185970.1">
    <property type="nucleotide sequence ID" value="NZ_CP009508.1"/>
</dbReference>
<dbReference type="GO" id="GO:0016787">
    <property type="term" value="F:hydrolase activity"/>
    <property type="evidence" value="ECO:0007669"/>
    <property type="project" value="UniProtKB-KW"/>
</dbReference>
<dbReference type="GO" id="GO:0043571">
    <property type="term" value="P:maintenance of CRISPR repeat elements"/>
    <property type="evidence" value="ECO:0007669"/>
    <property type="project" value="UniProtKB-UniRule"/>
</dbReference>
<keyword evidence="5 8" id="KW-0378">Hydrolase</keyword>
<dbReference type="Gene3D" id="3.30.70.240">
    <property type="match status" value="1"/>
</dbReference>
<evidence type="ECO:0000256" key="6">
    <source>
        <dbReference type="ARBA" id="ARBA00022842"/>
    </source>
</evidence>
<evidence type="ECO:0000256" key="8">
    <source>
        <dbReference type="HAMAP-Rule" id="MF_01471"/>
    </source>
</evidence>
<dbReference type="PATRIC" id="fig|1434118.4.peg.2869"/>
<evidence type="ECO:0000256" key="3">
    <source>
        <dbReference type="ARBA" id="ARBA00022723"/>
    </source>
</evidence>
<dbReference type="HAMAP" id="MF_01471">
    <property type="entry name" value="Cas2"/>
    <property type="match status" value="1"/>
</dbReference>
<feature type="binding site" evidence="8">
    <location>
        <position position="8"/>
    </location>
    <ligand>
        <name>Mg(2+)</name>
        <dbReference type="ChEBI" id="CHEBI:18420"/>
        <note>catalytic</note>
    </ligand>
</feature>
<name>A0A0E3LD84_9EURY</name>
<keyword evidence="4 8" id="KW-0255">Endonuclease</keyword>
<comment type="function">
    <text evidence="8">CRISPR (clustered regularly interspaced short palindromic repeat), is an adaptive immune system that provides protection against mobile genetic elements (viruses, transposable elements and conjugative plasmids). CRISPR clusters contain sequences complementary to antecedent mobile elements and target invading nucleic acids. CRISPR clusters are transcribed and processed into CRISPR RNA (crRNA). Functions as a ssRNA-specific endoribonuclease. Involved in the integration of spacer DNA into the CRISPR cassette.</text>
</comment>
<evidence type="ECO:0000256" key="5">
    <source>
        <dbReference type="ARBA" id="ARBA00022801"/>
    </source>
</evidence>
<reference evidence="9 10" key="1">
    <citation type="submission" date="2014-07" db="EMBL/GenBank/DDBJ databases">
        <title>Methanogenic archaea and the global carbon cycle.</title>
        <authorList>
            <person name="Henriksen J.R."/>
            <person name="Luke J."/>
            <person name="Reinhart S."/>
            <person name="Benedict M.N."/>
            <person name="Youngblut N.D."/>
            <person name="Metcalf M.E."/>
            <person name="Whitaker R.J."/>
            <person name="Metcalf W.W."/>
        </authorList>
    </citation>
    <scope>NUCLEOTIDE SEQUENCE [LARGE SCALE GENOMIC DNA]</scope>
    <source>
        <strain evidence="9 10">C2J</strain>
    </source>
</reference>
<dbReference type="EMBL" id="CP009508">
    <property type="protein sequence ID" value="AKB36826.1"/>
    <property type="molecule type" value="Genomic_DNA"/>
</dbReference>
<dbReference type="PANTHER" id="PTHR34405:SF3">
    <property type="entry name" value="CRISPR-ASSOCIATED ENDORIBONUCLEASE CAS2 3"/>
    <property type="match status" value="1"/>
</dbReference>
<dbReference type="CDD" id="cd09725">
    <property type="entry name" value="Cas2_I_II_III"/>
    <property type="match status" value="1"/>
</dbReference>
<dbReference type="AlphaFoldDB" id="A0A0E3LD84"/>
<comment type="subunit">
    <text evidence="8">Homodimer, forms a heterotetramer with a Cas1 homodimer.</text>
</comment>
<evidence type="ECO:0000313" key="9">
    <source>
        <dbReference type="EMBL" id="AKB36826.1"/>
    </source>
</evidence>
<evidence type="ECO:0000256" key="7">
    <source>
        <dbReference type="ARBA" id="ARBA00023118"/>
    </source>
</evidence>
<dbReference type="HOGENOM" id="CLU_161124_2_0_2"/>